<dbReference type="InterPro" id="IPR014729">
    <property type="entry name" value="Rossmann-like_a/b/a_fold"/>
</dbReference>
<dbReference type="PRINTS" id="PR01438">
    <property type="entry name" value="UNVRSLSTRESS"/>
</dbReference>
<proteinExistence type="inferred from homology"/>
<reference evidence="3 4" key="1">
    <citation type="submission" date="2019-07" db="EMBL/GenBank/DDBJ databases">
        <title>Full genome sequence of Devosia sp. Gsoil 520.</title>
        <authorList>
            <person name="Im W.-T."/>
        </authorList>
    </citation>
    <scope>NUCLEOTIDE SEQUENCE [LARGE SCALE GENOMIC DNA]</scope>
    <source>
        <strain evidence="3 4">Gsoil 520</strain>
    </source>
</reference>
<dbReference type="Pfam" id="PF00582">
    <property type="entry name" value="Usp"/>
    <property type="match status" value="1"/>
</dbReference>
<dbReference type="SUPFAM" id="SSF52402">
    <property type="entry name" value="Adenine nucleotide alpha hydrolases-like"/>
    <property type="match status" value="1"/>
</dbReference>
<dbReference type="PIRSF" id="PIRSF006276">
    <property type="entry name" value="UspA"/>
    <property type="match status" value="1"/>
</dbReference>
<dbReference type="Gene3D" id="3.40.50.620">
    <property type="entry name" value="HUPs"/>
    <property type="match status" value="1"/>
</dbReference>
<dbReference type="AlphaFoldDB" id="A0A5B8LQE8"/>
<dbReference type="InterPro" id="IPR006016">
    <property type="entry name" value="UspA"/>
</dbReference>
<keyword evidence="4" id="KW-1185">Reference proteome</keyword>
<evidence type="ECO:0000256" key="1">
    <source>
        <dbReference type="ARBA" id="ARBA00008791"/>
    </source>
</evidence>
<dbReference type="PANTHER" id="PTHR46268:SF15">
    <property type="entry name" value="UNIVERSAL STRESS PROTEIN HP_0031"/>
    <property type="match status" value="1"/>
</dbReference>
<gene>
    <name evidence="3" type="ORF">FPZ08_02240</name>
</gene>
<dbReference type="CDD" id="cd00293">
    <property type="entry name" value="USP-like"/>
    <property type="match status" value="1"/>
</dbReference>
<protein>
    <submittedName>
        <fullName evidence="3">Universal stress protein</fullName>
    </submittedName>
</protein>
<evidence type="ECO:0000313" key="4">
    <source>
        <dbReference type="Proteomes" id="UP000315364"/>
    </source>
</evidence>
<feature type="domain" description="UspA" evidence="2">
    <location>
        <begin position="23"/>
        <end position="171"/>
    </location>
</feature>
<accession>A0A5B8LQE8</accession>
<sequence>MIWINDGPDQGRSLGERAKGHDMYTRIVVGIDGSELATKALRHALALARENKARLFAVTATEPPVLIAPGAEMMSINTGEIIEELEKAKASSAQETLDEADALAKAEGVKLEKTHLPSTIAADAILGMADKQGADMIVMGSHGRRGLGRLLLGSQAAEVLARATIPVLVVK</sequence>
<dbReference type="Proteomes" id="UP000315364">
    <property type="component" value="Chromosome"/>
</dbReference>
<name>A0A5B8LQE8_9HYPH</name>
<comment type="similarity">
    <text evidence="1">Belongs to the universal stress protein A family.</text>
</comment>
<dbReference type="OrthoDB" id="5564966at2"/>
<dbReference type="KEGG" id="dea:FPZ08_02240"/>
<organism evidence="3 4">
    <name type="scientific">Devosia ginsengisoli</name>
    <dbReference type="NCBI Taxonomy" id="400770"/>
    <lineage>
        <taxon>Bacteria</taxon>
        <taxon>Pseudomonadati</taxon>
        <taxon>Pseudomonadota</taxon>
        <taxon>Alphaproteobacteria</taxon>
        <taxon>Hyphomicrobiales</taxon>
        <taxon>Devosiaceae</taxon>
        <taxon>Devosia</taxon>
    </lineage>
</organism>
<dbReference type="PANTHER" id="PTHR46268">
    <property type="entry name" value="STRESS RESPONSE PROTEIN NHAX"/>
    <property type="match status" value="1"/>
</dbReference>
<dbReference type="InterPro" id="IPR006015">
    <property type="entry name" value="Universal_stress_UspA"/>
</dbReference>
<dbReference type="EMBL" id="CP042304">
    <property type="protein sequence ID" value="QDZ09672.1"/>
    <property type="molecule type" value="Genomic_DNA"/>
</dbReference>
<evidence type="ECO:0000259" key="2">
    <source>
        <dbReference type="Pfam" id="PF00582"/>
    </source>
</evidence>
<evidence type="ECO:0000313" key="3">
    <source>
        <dbReference type="EMBL" id="QDZ09672.1"/>
    </source>
</evidence>